<dbReference type="Pfam" id="PF00196">
    <property type="entry name" value="GerE"/>
    <property type="match status" value="1"/>
</dbReference>
<feature type="region of interest" description="Disordered" evidence="3">
    <location>
        <begin position="183"/>
        <end position="205"/>
    </location>
</feature>
<dbReference type="SMART" id="SM00448">
    <property type="entry name" value="REC"/>
    <property type="match status" value="1"/>
</dbReference>
<evidence type="ECO:0000259" key="4">
    <source>
        <dbReference type="PROSITE" id="PS50043"/>
    </source>
</evidence>
<dbReference type="AlphaFoldDB" id="A0AAU6SE41"/>
<evidence type="ECO:0000256" key="3">
    <source>
        <dbReference type="SAM" id="MobiDB-lite"/>
    </source>
</evidence>
<feature type="domain" description="HTH luxR-type" evidence="4">
    <location>
        <begin position="138"/>
        <end position="203"/>
    </location>
</feature>
<dbReference type="GO" id="GO:0003677">
    <property type="term" value="F:DNA binding"/>
    <property type="evidence" value="ECO:0007669"/>
    <property type="project" value="UniProtKB-KW"/>
</dbReference>
<keyword evidence="2" id="KW-0597">Phosphoprotein</keyword>
<dbReference type="SUPFAM" id="SSF52172">
    <property type="entry name" value="CheY-like"/>
    <property type="match status" value="1"/>
</dbReference>
<dbReference type="PANTHER" id="PTHR43214">
    <property type="entry name" value="TWO-COMPONENT RESPONSE REGULATOR"/>
    <property type="match status" value="1"/>
</dbReference>
<evidence type="ECO:0000256" key="1">
    <source>
        <dbReference type="ARBA" id="ARBA00023125"/>
    </source>
</evidence>
<dbReference type="PROSITE" id="PS50110">
    <property type="entry name" value="RESPONSE_REGULATORY"/>
    <property type="match status" value="1"/>
</dbReference>
<gene>
    <name evidence="6" type="ORF">MRBLWS13_002826</name>
</gene>
<evidence type="ECO:0000259" key="5">
    <source>
        <dbReference type="PROSITE" id="PS50110"/>
    </source>
</evidence>
<dbReference type="InterPro" id="IPR039420">
    <property type="entry name" value="WalR-like"/>
</dbReference>
<dbReference type="InterPro" id="IPR000792">
    <property type="entry name" value="Tscrpt_reg_LuxR_C"/>
</dbReference>
<keyword evidence="1" id="KW-0238">DNA-binding</keyword>
<dbReference type="SMART" id="SM00421">
    <property type="entry name" value="HTH_LUXR"/>
    <property type="match status" value="1"/>
</dbReference>
<dbReference type="PRINTS" id="PR00038">
    <property type="entry name" value="HTHLUXR"/>
</dbReference>
<feature type="modified residue" description="4-aspartylphosphate" evidence="2">
    <location>
        <position position="59"/>
    </location>
</feature>
<dbReference type="CDD" id="cd06170">
    <property type="entry name" value="LuxR_C_like"/>
    <property type="match status" value="1"/>
</dbReference>
<accession>A0AAU6SE41</accession>
<organism evidence="6">
    <name type="scientific">Microbacterium sp. LWS13-1.2</name>
    <dbReference type="NCBI Taxonomy" id="3135264"/>
    <lineage>
        <taxon>Bacteria</taxon>
        <taxon>Bacillati</taxon>
        <taxon>Actinomycetota</taxon>
        <taxon>Actinomycetes</taxon>
        <taxon>Micrococcales</taxon>
        <taxon>Microbacteriaceae</taxon>
        <taxon>Microbacterium</taxon>
    </lineage>
</organism>
<reference evidence="6" key="1">
    <citation type="submission" date="2024-04" db="EMBL/GenBank/DDBJ databases">
        <authorList>
            <person name="Roder T."/>
            <person name="Oberhansli S."/>
            <person name="Kreuzer M."/>
        </authorList>
    </citation>
    <scope>NUCLEOTIDE SEQUENCE</scope>
    <source>
        <strain evidence="6">LWS13-1.2</strain>
    </source>
</reference>
<proteinExistence type="predicted"/>
<evidence type="ECO:0000256" key="2">
    <source>
        <dbReference type="PROSITE-ProRule" id="PRU00169"/>
    </source>
</evidence>
<dbReference type="GO" id="GO:0006355">
    <property type="term" value="P:regulation of DNA-templated transcription"/>
    <property type="evidence" value="ECO:0007669"/>
    <property type="project" value="InterPro"/>
</dbReference>
<dbReference type="InterPro" id="IPR001789">
    <property type="entry name" value="Sig_transdc_resp-reg_receiver"/>
</dbReference>
<protein>
    <submittedName>
        <fullName evidence="6">Response regulator transcription factor</fullName>
    </submittedName>
</protein>
<feature type="domain" description="Response regulatory" evidence="5">
    <location>
        <begin position="8"/>
        <end position="124"/>
    </location>
</feature>
<dbReference type="Gene3D" id="3.40.50.2300">
    <property type="match status" value="1"/>
</dbReference>
<dbReference type="PROSITE" id="PS50043">
    <property type="entry name" value="HTH_LUXR_2"/>
    <property type="match status" value="1"/>
</dbReference>
<dbReference type="InterPro" id="IPR016032">
    <property type="entry name" value="Sig_transdc_resp-reg_C-effctor"/>
</dbReference>
<dbReference type="PANTHER" id="PTHR43214:SF42">
    <property type="entry name" value="TRANSCRIPTIONAL REGULATORY PROTEIN DESR"/>
    <property type="match status" value="1"/>
</dbReference>
<dbReference type="Pfam" id="PF00072">
    <property type="entry name" value="Response_reg"/>
    <property type="match status" value="1"/>
</dbReference>
<sequence length="205" mass="22527">MSSGNGIRVVLADDEQLLRYTLGALLALDGSIAIVGQASDGAEAVTVAIRERPDVLVIDLEMPGTDGLHAVESIRRQIPDQKILMLTRHARPGVLRRALKAGVRGFMSKSADPELIGDVIRRLHEGGRWVDHDVLEASMIDDSPLSDRELDALRETLEGYSVKEIAARLHLAPGTVRNYLSSAMQKTHRSTRQEAARHARSRGWL</sequence>
<dbReference type="GO" id="GO:0000160">
    <property type="term" value="P:phosphorelay signal transduction system"/>
    <property type="evidence" value="ECO:0007669"/>
    <property type="project" value="InterPro"/>
</dbReference>
<dbReference type="RefSeq" id="WP_349425979.1">
    <property type="nucleotide sequence ID" value="NZ_CP151632.1"/>
</dbReference>
<dbReference type="EMBL" id="CP151632">
    <property type="protein sequence ID" value="WZO35144.1"/>
    <property type="molecule type" value="Genomic_DNA"/>
</dbReference>
<name>A0AAU6SE41_9MICO</name>
<dbReference type="InterPro" id="IPR011006">
    <property type="entry name" value="CheY-like_superfamily"/>
</dbReference>
<evidence type="ECO:0000313" key="6">
    <source>
        <dbReference type="EMBL" id="WZO35144.1"/>
    </source>
</evidence>
<dbReference type="SUPFAM" id="SSF46894">
    <property type="entry name" value="C-terminal effector domain of the bipartite response regulators"/>
    <property type="match status" value="1"/>
</dbReference>
<dbReference type="PROSITE" id="PS00622">
    <property type="entry name" value="HTH_LUXR_1"/>
    <property type="match status" value="1"/>
</dbReference>